<dbReference type="InterPro" id="IPR008580">
    <property type="entry name" value="PPPDE_dom"/>
</dbReference>
<sequence>MHSTSSSSRDGPEPSIHAEGKEKQATRRGAVVKGCNGEVDSAMAEAIGEVLAESSPWLQDGKLLEPKGKSSAWRRRGQTPRAKGKPSVHPCERIMLFLFVFLVLLVLSAFLQLQFPGLYQEAASSDEDCMDDTCDAFRLPGLTMPVSEEMMEKLAQRRREIPALKLEQILQLQRRSIDLLQMEICQQTLLKAAWRARRSSGAGDEKLLAADEAWHVAVGRRGFKVRLHIYDVSHDLTVQRLNRILANQEAPLKLGGIFHAGIEVNKTEWAFGCESVSEEIETGVKTCQPKQNPQHHYRQTASLGRTILTREEVAAVLASMAEEYSAESYDLLHRNCCHFADELCLRLGVKRPPRWLLRLAKLGAAGQKQIRLLAALALWRFCFVRRLVEAAVDQLLPAPIRDVMPWQE</sequence>
<name>A0AA36N0J3_9DINO</name>
<evidence type="ECO:0000259" key="6">
    <source>
        <dbReference type="PROSITE" id="PS51858"/>
    </source>
</evidence>
<dbReference type="GO" id="GO:0101005">
    <property type="term" value="F:deubiquitinase activity"/>
    <property type="evidence" value="ECO:0007669"/>
    <property type="project" value="TreeGrafter"/>
</dbReference>
<evidence type="ECO:0000256" key="4">
    <source>
        <dbReference type="SAM" id="MobiDB-lite"/>
    </source>
</evidence>
<evidence type="ECO:0000256" key="3">
    <source>
        <dbReference type="ARBA" id="ARBA00022801"/>
    </source>
</evidence>
<gene>
    <name evidence="7" type="ORF">EVOR1521_LOCUS13641</name>
</gene>
<dbReference type="GO" id="GO:0006508">
    <property type="term" value="P:proteolysis"/>
    <property type="evidence" value="ECO:0007669"/>
    <property type="project" value="UniProtKB-KW"/>
</dbReference>
<evidence type="ECO:0000256" key="2">
    <source>
        <dbReference type="ARBA" id="ARBA00022670"/>
    </source>
</evidence>
<feature type="transmembrane region" description="Helical" evidence="5">
    <location>
        <begin position="94"/>
        <end position="115"/>
    </location>
</feature>
<evidence type="ECO:0000313" key="8">
    <source>
        <dbReference type="Proteomes" id="UP001178507"/>
    </source>
</evidence>
<dbReference type="PANTHER" id="PTHR12378">
    <property type="entry name" value="DESUMOYLATING ISOPEPTIDASE"/>
    <property type="match status" value="1"/>
</dbReference>
<keyword evidence="8" id="KW-1185">Reference proteome</keyword>
<dbReference type="AlphaFoldDB" id="A0AA36N0J3"/>
<evidence type="ECO:0000256" key="5">
    <source>
        <dbReference type="SAM" id="Phobius"/>
    </source>
</evidence>
<keyword evidence="3" id="KW-0378">Hydrolase</keyword>
<accession>A0AA36N0J3</accession>
<proteinExistence type="inferred from homology"/>
<reference evidence="7" key="1">
    <citation type="submission" date="2023-08" db="EMBL/GenBank/DDBJ databases">
        <authorList>
            <person name="Chen Y."/>
            <person name="Shah S."/>
            <person name="Dougan E. K."/>
            <person name="Thang M."/>
            <person name="Chan C."/>
        </authorList>
    </citation>
    <scope>NUCLEOTIDE SEQUENCE</scope>
</reference>
<comment type="caution">
    <text evidence="7">The sequence shown here is derived from an EMBL/GenBank/DDBJ whole genome shotgun (WGS) entry which is preliminary data.</text>
</comment>
<dbReference type="SMART" id="SM01179">
    <property type="entry name" value="DUF862"/>
    <property type="match status" value="1"/>
</dbReference>
<evidence type="ECO:0000313" key="7">
    <source>
        <dbReference type="EMBL" id="CAJ1387607.1"/>
    </source>
</evidence>
<dbReference type="Proteomes" id="UP001178507">
    <property type="component" value="Unassembled WGS sequence"/>
</dbReference>
<keyword evidence="2" id="KW-0645">Protease</keyword>
<evidence type="ECO:0000256" key="1">
    <source>
        <dbReference type="ARBA" id="ARBA00008140"/>
    </source>
</evidence>
<dbReference type="EMBL" id="CAUJNA010001546">
    <property type="protein sequence ID" value="CAJ1387607.1"/>
    <property type="molecule type" value="Genomic_DNA"/>
</dbReference>
<dbReference type="PROSITE" id="PS51858">
    <property type="entry name" value="PPPDE"/>
    <property type="match status" value="1"/>
</dbReference>
<feature type="compositionally biased region" description="Basic residues" evidence="4">
    <location>
        <begin position="72"/>
        <end position="85"/>
    </location>
</feature>
<dbReference type="PANTHER" id="PTHR12378:SF9">
    <property type="entry name" value="OS06G0107000 PROTEIN"/>
    <property type="match status" value="1"/>
</dbReference>
<protein>
    <recommendedName>
        <fullName evidence="6">PPPDE domain-containing protein</fullName>
    </recommendedName>
</protein>
<feature type="region of interest" description="Disordered" evidence="4">
    <location>
        <begin position="1"/>
        <end position="32"/>
    </location>
</feature>
<keyword evidence="5" id="KW-1133">Transmembrane helix</keyword>
<keyword evidence="5" id="KW-0812">Transmembrane</keyword>
<dbReference type="Gene3D" id="3.90.1720.30">
    <property type="entry name" value="PPPDE domains"/>
    <property type="match status" value="1"/>
</dbReference>
<dbReference type="InterPro" id="IPR042266">
    <property type="entry name" value="PPPDE_sf"/>
</dbReference>
<keyword evidence="5" id="KW-0472">Membrane</keyword>
<dbReference type="Pfam" id="PF05903">
    <property type="entry name" value="Peptidase_C97"/>
    <property type="match status" value="1"/>
</dbReference>
<organism evidence="7 8">
    <name type="scientific">Effrenium voratum</name>
    <dbReference type="NCBI Taxonomy" id="2562239"/>
    <lineage>
        <taxon>Eukaryota</taxon>
        <taxon>Sar</taxon>
        <taxon>Alveolata</taxon>
        <taxon>Dinophyceae</taxon>
        <taxon>Suessiales</taxon>
        <taxon>Symbiodiniaceae</taxon>
        <taxon>Effrenium</taxon>
    </lineage>
</organism>
<feature type="domain" description="PPPDE" evidence="6">
    <location>
        <begin position="223"/>
        <end position="366"/>
    </location>
</feature>
<feature type="region of interest" description="Disordered" evidence="4">
    <location>
        <begin position="61"/>
        <end position="85"/>
    </location>
</feature>
<dbReference type="GO" id="GO:0016579">
    <property type="term" value="P:protein deubiquitination"/>
    <property type="evidence" value="ECO:0007669"/>
    <property type="project" value="TreeGrafter"/>
</dbReference>
<comment type="similarity">
    <text evidence="1">Belongs to the DeSI family.</text>
</comment>
<feature type="compositionally biased region" description="Basic and acidic residues" evidence="4">
    <location>
        <begin position="10"/>
        <end position="25"/>
    </location>
</feature>